<proteinExistence type="predicted"/>
<dbReference type="OrthoDB" id="9863338at2"/>
<comment type="caution">
    <text evidence="2">The sequence shown here is derived from an EMBL/GenBank/DDBJ whole genome shotgun (WGS) entry which is preliminary data.</text>
</comment>
<gene>
    <name evidence="2" type="ORF">C7I55_17165</name>
</gene>
<dbReference type="AlphaFoldDB" id="A0A2P7QM31"/>
<accession>A0A2P7QM31</accession>
<evidence type="ECO:0000256" key="1">
    <source>
        <dbReference type="SAM" id="SignalP"/>
    </source>
</evidence>
<name>A0A2P7QM31_9SPHN</name>
<feature type="signal peptide" evidence="1">
    <location>
        <begin position="1"/>
        <end position="21"/>
    </location>
</feature>
<feature type="chain" id="PRO_5015126161" evidence="1">
    <location>
        <begin position="22"/>
        <end position="161"/>
    </location>
</feature>
<evidence type="ECO:0000313" key="3">
    <source>
        <dbReference type="Proteomes" id="UP000241167"/>
    </source>
</evidence>
<protein>
    <submittedName>
        <fullName evidence="2">Uncharacterized protein</fullName>
    </submittedName>
</protein>
<dbReference type="Proteomes" id="UP000241167">
    <property type="component" value="Unassembled WGS sequence"/>
</dbReference>
<dbReference type="RefSeq" id="WP_106514225.1">
    <property type="nucleotide sequence ID" value="NZ_PXYI01000005.1"/>
</dbReference>
<keyword evidence="1" id="KW-0732">Signal</keyword>
<reference evidence="2 3" key="1">
    <citation type="submission" date="2018-03" db="EMBL/GenBank/DDBJ databases">
        <title>The draft genome of Sphingosinicella sp. GL-C-18.</title>
        <authorList>
            <person name="Liu L."/>
            <person name="Li L."/>
            <person name="Liang L."/>
            <person name="Zhang X."/>
            <person name="Wang T."/>
        </authorList>
    </citation>
    <scope>NUCLEOTIDE SEQUENCE [LARGE SCALE GENOMIC DNA]</scope>
    <source>
        <strain evidence="2 3">GL-C-18</strain>
    </source>
</reference>
<sequence length="161" mass="17577">MRGLIAIGFFGLCALGSAAGAMPSDAESHRQMIAACGAVVDSQTALRRLPKPALRKALSCVMSELARQMNQDLPQQHDTITMDTVQPEGARLTYRYTFVEDAPVTTAGWLSTLNSNTETTLRRQACDPPFFRLLISLGASLAVTFRDRNGQILTHHVVTRC</sequence>
<dbReference type="EMBL" id="PXYI01000005">
    <property type="protein sequence ID" value="PSJ39027.1"/>
    <property type="molecule type" value="Genomic_DNA"/>
</dbReference>
<keyword evidence="3" id="KW-1185">Reference proteome</keyword>
<evidence type="ECO:0000313" key="2">
    <source>
        <dbReference type="EMBL" id="PSJ39027.1"/>
    </source>
</evidence>
<organism evidence="2 3">
    <name type="scientific">Allosphingosinicella deserti</name>
    <dbReference type="NCBI Taxonomy" id="2116704"/>
    <lineage>
        <taxon>Bacteria</taxon>
        <taxon>Pseudomonadati</taxon>
        <taxon>Pseudomonadota</taxon>
        <taxon>Alphaproteobacteria</taxon>
        <taxon>Sphingomonadales</taxon>
        <taxon>Sphingomonadaceae</taxon>
        <taxon>Allosphingosinicella</taxon>
    </lineage>
</organism>